<dbReference type="InterPro" id="IPR001610">
    <property type="entry name" value="PAC"/>
</dbReference>
<dbReference type="GO" id="GO:0006355">
    <property type="term" value="P:regulation of DNA-templated transcription"/>
    <property type="evidence" value="ECO:0007669"/>
    <property type="project" value="InterPro"/>
</dbReference>
<dbReference type="InterPro" id="IPR013767">
    <property type="entry name" value="PAS_fold"/>
</dbReference>
<evidence type="ECO:0000256" key="3">
    <source>
        <dbReference type="ARBA" id="ARBA00022553"/>
    </source>
</evidence>
<dbReference type="InterPro" id="IPR013656">
    <property type="entry name" value="PAS_4"/>
</dbReference>
<dbReference type="InterPro" id="IPR036890">
    <property type="entry name" value="HATPase_C_sf"/>
</dbReference>
<gene>
    <name evidence="9" type="ORF">GU926_06885</name>
</gene>
<dbReference type="SUPFAM" id="SSF47384">
    <property type="entry name" value="Homodimeric domain of signal transducing histidine kinase"/>
    <property type="match status" value="1"/>
</dbReference>
<evidence type="ECO:0000256" key="2">
    <source>
        <dbReference type="ARBA" id="ARBA00012438"/>
    </source>
</evidence>
<evidence type="ECO:0000313" key="10">
    <source>
        <dbReference type="Proteomes" id="UP000464214"/>
    </source>
</evidence>
<keyword evidence="10" id="KW-1185">Reference proteome</keyword>
<dbReference type="GO" id="GO:0000155">
    <property type="term" value="F:phosphorelay sensor kinase activity"/>
    <property type="evidence" value="ECO:0007669"/>
    <property type="project" value="InterPro"/>
</dbReference>
<dbReference type="Pfam" id="PF08448">
    <property type="entry name" value="PAS_4"/>
    <property type="match status" value="1"/>
</dbReference>
<evidence type="ECO:0000259" key="8">
    <source>
        <dbReference type="PROSITE" id="PS50113"/>
    </source>
</evidence>
<dbReference type="PANTHER" id="PTHR43304:SF1">
    <property type="entry name" value="PAC DOMAIN-CONTAINING PROTEIN"/>
    <property type="match status" value="1"/>
</dbReference>
<dbReference type="InterPro" id="IPR003594">
    <property type="entry name" value="HATPase_dom"/>
</dbReference>
<dbReference type="NCBIfam" id="TIGR00229">
    <property type="entry name" value="sensory_box"/>
    <property type="match status" value="4"/>
</dbReference>
<protein>
    <recommendedName>
        <fullName evidence="2">histidine kinase</fullName>
        <ecNumber evidence="2">2.7.13.3</ecNumber>
    </recommendedName>
</protein>
<comment type="catalytic activity">
    <reaction evidence="1">
        <text>ATP + protein L-histidine = ADP + protein N-phospho-L-histidine.</text>
        <dbReference type="EC" id="2.7.13.3"/>
    </reaction>
</comment>
<evidence type="ECO:0000259" key="6">
    <source>
        <dbReference type="PROSITE" id="PS50109"/>
    </source>
</evidence>
<feature type="domain" description="PAC" evidence="8">
    <location>
        <begin position="206"/>
        <end position="257"/>
    </location>
</feature>
<dbReference type="SMART" id="SM00387">
    <property type="entry name" value="HATPase_c"/>
    <property type="match status" value="1"/>
</dbReference>
<dbReference type="PRINTS" id="PR00344">
    <property type="entry name" value="BCTRLSENSOR"/>
</dbReference>
<dbReference type="InterPro" id="IPR013655">
    <property type="entry name" value="PAS_fold_3"/>
</dbReference>
<dbReference type="RefSeq" id="WP_160690311.1">
    <property type="nucleotide sequence ID" value="NZ_CP047897.1"/>
</dbReference>
<feature type="domain" description="PAS" evidence="7">
    <location>
        <begin position="378"/>
        <end position="423"/>
    </location>
</feature>
<dbReference type="InterPro" id="IPR035965">
    <property type="entry name" value="PAS-like_dom_sf"/>
</dbReference>
<dbReference type="SMART" id="SM00086">
    <property type="entry name" value="PAC"/>
    <property type="match status" value="2"/>
</dbReference>
<dbReference type="PROSITE" id="PS50113">
    <property type="entry name" value="PAC"/>
    <property type="match status" value="2"/>
</dbReference>
<sequence>MQHPPSSSQLAQLSKLTRDLFCSIDQDGQIIFVNEACFPMLGYKQAEMLGKTYCSFLAPQQAADTIEIVQGLLSGKDMASSSSPFLKNHLLHQSGRPVPVEWTLVWSAQDSALYCVGRDISLQQEVKEQLRRQNQMHQVLAQQGADLLALLDQNAIFTYSGGSTDKILGYAPEDLVGKSVFDILHHQDVPIAQEALQQLSQNKQVHISDIRIKTSTGEYKWLEATATNYLDHPYLNSLVLTSRDVTERVMSKQRLQEREQHFRSLFDNSPDMIVFESKDGKILDANPAFLQYFNLTKEEILHCTFSQFLPVEAAAQCQGFLQQAAGGQNVSFTLEADIPPFGLKVFEVSKLPVVQPTGITGVYSVLKDVTDRDLARQELEKLSLVASKTTNGVVIMNAEGLTEWVNGGFTYLTGYTAEDILGQRPGNLLLGKDTDAVTVFHMREKMTQPVPFSVEILNYKKTGESIWFNIDFTPVLNDKGEIIKHIAIQTDITYRKEVEKEQMLLTRELYEQNRDLQQFTYIVSHNLRAPVANALGLAALLLNLEKDTAIFNESLAKLKTSVIQIDSVLKDLNLILSIRDHKNTSEQQKVNLARQCQQMATALREPLESSQATLITQVPEDLCVNGNEAYLFSIFYNLLSNAIKYRSPDRALQIEVKAEQKEGGQTTVSFTDNGLGFDVKRVEPHLFKLYKRFHKNAEGKGIGLFLVKTHVESMGGQIEVFSEVNKGTTFLIHLK</sequence>
<keyword evidence="4" id="KW-0808">Transferase</keyword>
<dbReference type="Pfam" id="PF00989">
    <property type="entry name" value="PAS"/>
    <property type="match status" value="1"/>
</dbReference>
<dbReference type="Proteomes" id="UP000464214">
    <property type="component" value="Chromosome"/>
</dbReference>
<keyword evidence="5" id="KW-0418">Kinase</keyword>
<dbReference type="PROSITE" id="PS50109">
    <property type="entry name" value="HIS_KIN"/>
    <property type="match status" value="1"/>
</dbReference>
<dbReference type="SUPFAM" id="SSF55785">
    <property type="entry name" value="PYP-like sensor domain (PAS domain)"/>
    <property type="match status" value="4"/>
</dbReference>
<dbReference type="KEGG" id="nib:GU926_06885"/>
<dbReference type="InterPro" id="IPR004358">
    <property type="entry name" value="Sig_transdc_His_kin-like_C"/>
</dbReference>
<reference evidence="9 10" key="1">
    <citation type="submission" date="2020-01" db="EMBL/GenBank/DDBJ databases">
        <authorList>
            <person name="Kim M."/>
        </authorList>
    </citation>
    <scope>NUCLEOTIDE SEQUENCE [LARGE SCALE GENOMIC DNA]</scope>
    <source>
        <strain evidence="9 10">BT10</strain>
    </source>
</reference>
<dbReference type="Pfam" id="PF13426">
    <property type="entry name" value="PAS_9"/>
    <property type="match status" value="1"/>
</dbReference>
<proteinExistence type="predicted"/>
<accession>A0A6P1NVT6</accession>
<dbReference type="InterPro" id="IPR005467">
    <property type="entry name" value="His_kinase_dom"/>
</dbReference>
<dbReference type="SUPFAM" id="SSF55874">
    <property type="entry name" value="ATPase domain of HSP90 chaperone/DNA topoisomerase II/histidine kinase"/>
    <property type="match status" value="1"/>
</dbReference>
<dbReference type="Pfam" id="PF08447">
    <property type="entry name" value="PAS_3"/>
    <property type="match status" value="1"/>
</dbReference>
<feature type="domain" description="PAC" evidence="8">
    <location>
        <begin position="452"/>
        <end position="504"/>
    </location>
</feature>
<dbReference type="Gene3D" id="3.30.565.10">
    <property type="entry name" value="Histidine kinase-like ATPase, C-terminal domain"/>
    <property type="match status" value="1"/>
</dbReference>
<feature type="domain" description="PAS" evidence="7">
    <location>
        <begin position="258"/>
        <end position="301"/>
    </location>
</feature>
<dbReference type="PANTHER" id="PTHR43304">
    <property type="entry name" value="PHYTOCHROME-LIKE PROTEIN CPH1"/>
    <property type="match status" value="1"/>
</dbReference>
<evidence type="ECO:0000313" key="9">
    <source>
        <dbReference type="EMBL" id="QHL87170.1"/>
    </source>
</evidence>
<dbReference type="Gene3D" id="1.10.287.130">
    <property type="match status" value="1"/>
</dbReference>
<feature type="domain" description="PAS" evidence="7">
    <location>
        <begin position="132"/>
        <end position="203"/>
    </location>
</feature>
<dbReference type="CDD" id="cd00130">
    <property type="entry name" value="PAS"/>
    <property type="match status" value="4"/>
</dbReference>
<dbReference type="Gene3D" id="3.30.450.20">
    <property type="entry name" value="PAS domain"/>
    <property type="match status" value="4"/>
</dbReference>
<dbReference type="InterPro" id="IPR036097">
    <property type="entry name" value="HisK_dim/P_sf"/>
</dbReference>
<dbReference type="AlphaFoldDB" id="A0A6P1NVT6"/>
<dbReference type="EC" id="2.7.13.3" evidence="2"/>
<dbReference type="InterPro" id="IPR000700">
    <property type="entry name" value="PAS-assoc_C"/>
</dbReference>
<feature type="domain" description="Histidine kinase" evidence="6">
    <location>
        <begin position="522"/>
        <end position="735"/>
    </location>
</feature>
<organism evidence="9 10">
    <name type="scientific">Nibribacter ruber</name>
    <dbReference type="NCBI Taxonomy" id="2698458"/>
    <lineage>
        <taxon>Bacteria</taxon>
        <taxon>Pseudomonadati</taxon>
        <taxon>Bacteroidota</taxon>
        <taxon>Cytophagia</taxon>
        <taxon>Cytophagales</taxon>
        <taxon>Hymenobacteraceae</taxon>
        <taxon>Nibribacter</taxon>
    </lineage>
</organism>
<name>A0A6P1NVT6_9BACT</name>
<keyword evidence="3" id="KW-0597">Phosphoprotein</keyword>
<dbReference type="SMART" id="SM00091">
    <property type="entry name" value="PAS"/>
    <property type="match status" value="4"/>
</dbReference>
<dbReference type="PROSITE" id="PS50112">
    <property type="entry name" value="PAS"/>
    <property type="match status" value="4"/>
</dbReference>
<dbReference type="InterPro" id="IPR000014">
    <property type="entry name" value="PAS"/>
</dbReference>
<evidence type="ECO:0000256" key="5">
    <source>
        <dbReference type="ARBA" id="ARBA00022777"/>
    </source>
</evidence>
<dbReference type="EMBL" id="CP047897">
    <property type="protein sequence ID" value="QHL87170.1"/>
    <property type="molecule type" value="Genomic_DNA"/>
</dbReference>
<evidence type="ECO:0000259" key="7">
    <source>
        <dbReference type="PROSITE" id="PS50112"/>
    </source>
</evidence>
<feature type="domain" description="PAS" evidence="7">
    <location>
        <begin position="6"/>
        <end position="76"/>
    </location>
</feature>
<evidence type="ECO:0000256" key="4">
    <source>
        <dbReference type="ARBA" id="ARBA00022679"/>
    </source>
</evidence>
<evidence type="ECO:0000256" key="1">
    <source>
        <dbReference type="ARBA" id="ARBA00000085"/>
    </source>
</evidence>
<dbReference type="Pfam" id="PF02518">
    <property type="entry name" value="HATPase_c"/>
    <property type="match status" value="1"/>
</dbReference>
<dbReference type="InterPro" id="IPR052162">
    <property type="entry name" value="Sensor_kinase/Photoreceptor"/>
</dbReference>